<keyword evidence="7" id="KW-0325">Glycoprotein</keyword>
<proteinExistence type="predicted"/>
<dbReference type="SUPFAM" id="SSF81321">
    <property type="entry name" value="Family A G protein-coupled receptor-like"/>
    <property type="match status" value="1"/>
</dbReference>
<evidence type="ECO:0000256" key="8">
    <source>
        <dbReference type="ARBA" id="ARBA00023224"/>
    </source>
</evidence>
<dbReference type="PROSITE" id="PS50262">
    <property type="entry name" value="G_PROTEIN_RECEP_F1_2"/>
    <property type="match status" value="1"/>
</dbReference>
<dbReference type="GO" id="GO:0035025">
    <property type="term" value="P:positive regulation of Rho protein signal transduction"/>
    <property type="evidence" value="ECO:0007669"/>
    <property type="project" value="TreeGrafter"/>
</dbReference>
<sequence length="285" mass="32849">MFNCSLNHTDVAFNIFERVGYTIVFFAGLILNITVLFIFSRIKHWNDTHIYMLNLLIADFLAIIFLPFRILETFCRLDKTKLCTILVGIQYSNMYCSIFTISAISVQRFLAVRFPFLGRADKAKRQKIAVSVCILIWTTIAVICAMFNQDLKPDYLLTCFNRKAEKKLNLTFFLILEIVGYLVPLAIIILCSTQTIHNLVKSIKHVEKIEGMKRKSIAAVISANMFTFILCFTPIHIGFLLQYLSKDNTLFLFTDVAEWIATTNCCLDSIGYYFLLKRVSRNYAD</sequence>
<gene>
    <name evidence="11" type="ORF">E1301_Tti018843</name>
</gene>
<evidence type="ECO:0000256" key="4">
    <source>
        <dbReference type="ARBA" id="ARBA00023040"/>
    </source>
</evidence>
<feature type="transmembrane region" description="Helical" evidence="9">
    <location>
        <begin position="51"/>
        <end position="71"/>
    </location>
</feature>
<evidence type="ECO:0000256" key="1">
    <source>
        <dbReference type="ARBA" id="ARBA00004141"/>
    </source>
</evidence>
<keyword evidence="4" id="KW-0297">G-protein coupled receptor</keyword>
<keyword evidence="5 9" id="KW-0472">Membrane</keyword>
<dbReference type="EMBL" id="SOYY01000007">
    <property type="protein sequence ID" value="KAA0718623.1"/>
    <property type="molecule type" value="Genomic_DNA"/>
</dbReference>
<dbReference type="Pfam" id="PF00001">
    <property type="entry name" value="7tm_1"/>
    <property type="match status" value="1"/>
</dbReference>
<keyword evidence="12" id="KW-1185">Reference proteome</keyword>
<evidence type="ECO:0000256" key="2">
    <source>
        <dbReference type="ARBA" id="ARBA00022692"/>
    </source>
</evidence>
<protein>
    <submittedName>
        <fullName evidence="11">G-protein coupled receptor 55</fullName>
    </submittedName>
</protein>
<keyword evidence="2 9" id="KW-0812">Transmembrane</keyword>
<feature type="transmembrane region" description="Helical" evidence="9">
    <location>
        <begin position="20"/>
        <end position="39"/>
    </location>
</feature>
<dbReference type="AlphaFoldDB" id="A0A5A9P9N6"/>
<feature type="transmembrane region" description="Helical" evidence="9">
    <location>
        <begin position="256"/>
        <end position="276"/>
    </location>
</feature>
<keyword evidence="3 9" id="KW-1133">Transmembrane helix</keyword>
<comment type="subcellular location">
    <subcellularLocation>
        <location evidence="1">Membrane</location>
        <topology evidence="1">Multi-pass membrane protein</topology>
    </subcellularLocation>
</comment>
<name>A0A5A9P9N6_9TELE</name>
<evidence type="ECO:0000256" key="6">
    <source>
        <dbReference type="ARBA" id="ARBA00023170"/>
    </source>
</evidence>
<organism evidence="11 12">
    <name type="scientific">Triplophysa tibetana</name>
    <dbReference type="NCBI Taxonomy" id="1572043"/>
    <lineage>
        <taxon>Eukaryota</taxon>
        <taxon>Metazoa</taxon>
        <taxon>Chordata</taxon>
        <taxon>Craniata</taxon>
        <taxon>Vertebrata</taxon>
        <taxon>Euteleostomi</taxon>
        <taxon>Actinopterygii</taxon>
        <taxon>Neopterygii</taxon>
        <taxon>Teleostei</taxon>
        <taxon>Ostariophysi</taxon>
        <taxon>Cypriniformes</taxon>
        <taxon>Nemacheilidae</taxon>
        <taxon>Triplophysa</taxon>
    </lineage>
</organism>
<feature type="transmembrane region" description="Helical" evidence="9">
    <location>
        <begin position="168"/>
        <end position="196"/>
    </location>
</feature>
<feature type="transmembrane region" description="Helical" evidence="9">
    <location>
        <begin position="128"/>
        <end position="148"/>
    </location>
</feature>
<dbReference type="PANTHER" id="PTHR24232">
    <property type="entry name" value="G-PROTEIN COUPLED RECEPTOR"/>
    <property type="match status" value="1"/>
</dbReference>
<evidence type="ECO:0000259" key="10">
    <source>
        <dbReference type="PROSITE" id="PS50262"/>
    </source>
</evidence>
<dbReference type="GO" id="GO:0004930">
    <property type="term" value="F:G protein-coupled receptor activity"/>
    <property type="evidence" value="ECO:0007669"/>
    <property type="project" value="UniProtKB-KW"/>
</dbReference>
<evidence type="ECO:0000313" key="11">
    <source>
        <dbReference type="EMBL" id="KAA0718623.1"/>
    </source>
</evidence>
<keyword evidence="8" id="KW-0807">Transducer</keyword>
<dbReference type="GO" id="GO:0007200">
    <property type="term" value="P:phospholipase C-activating G protein-coupled receptor signaling pathway"/>
    <property type="evidence" value="ECO:0007669"/>
    <property type="project" value="TreeGrafter"/>
</dbReference>
<dbReference type="Proteomes" id="UP000324632">
    <property type="component" value="Chromosome 7"/>
</dbReference>
<evidence type="ECO:0000256" key="3">
    <source>
        <dbReference type="ARBA" id="ARBA00022989"/>
    </source>
</evidence>
<comment type="caution">
    <text evidence="11">The sequence shown here is derived from an EMBL/GenBank/DDBJ whole genome shotgun (WGS) entry which is preliminary data.</text>
</comment>
<feature type="domain" description="G-protein coupled receptors family 1 profile" evidence="10">
    <location>
        <begin position="31"/>
        <end position="272"/>
    </location>
</feature>
<dbReference type="InterPro" id="IPR017452">
    <property type="entry name" value="GPCR_Rhodpsn_7TM"/>
</dbReference>
<evidence type="ECO:0000313" key="12">
    <source>
        <dbReference type="Proteomes" id="UP000324632"/>
    </source>
</evidence>
<evidence type="ECO:0000256" key="9">
    <source>
        <dbReference type="SAM" id="Phobius"/>
    </source>
</evidence>
<evidence type="ECO:0000256" key="7">
    <source>
        <dbReference type="ARBA" id="ARBA00023180"/>
    </source>
</evidence>
<evidence type="ECO:0000256" key="5">
    <source>
        <dbReference type="ARBA" id="ARBA00023136"/>
    </source>
</evidence>
<feature type="transmembrane region" description="Helical" evidence="9">
    <location>
        <begin position="91"/>
        <end position="116"/>
    </location>
</feature>
<dbReference type="Gene3D" id="1.20.1070.10">
    <property type="entry name" value="Rhodopsin 7-helix transmembrane proteins"/>
    <property type="match status" value="1"/>
</dbReference>
<feature type="transmembrane region" description="Helical" evidence="9">
    <location>
        <begin position="217"/>
        <end position="244"/>
    </location>
</feature>
<reference evidence="11 12" key="1">
    <citation type="journal article" date="2019" name="Mol. Ecol. Resour.">
        <title>Chromosome-level genome assembly of Triplophysa tibetana, a fish adapted to the harsh high-altitude environment of the Tibetan Plateau.</title>
        <authorList>
            <person name="Yang X."/>
            <person name="Liu H."/>
            <person name="Ma Z."/>
            <person name="Zou Y."/>
            <person name="Zou M."/>
            <person name="Mao Y."/>
            <person name="Li X."/>
            <person name="Wang H."/>
            <person name="Chen T."/>
            <person name="Wang W."/>
            <person name="Yang R."/>
        </authorList>
    </citation>
    <scope>NUCLEOTIDE SEQUENCE [LARGE SCALE GENOMIC DNA]</scope>
    <source>
        <strain evidence="11">TTIB1903HZAU</strain>
        <tissue evidence="11">Muscle</tissue>
    </source>
</reference>
<keyword evidence="6 11" id="KW-0675">Receptor</keyword>
<dbReference type="GO" id="GO:0005886">
    <property type="term" value="C:plasma membrane"/>
    <property type="evidence" value="ECO:0007669"/>
    <property type="project" value="TreeGrafter"/>
</dbReference>
<dbReference type="PRINTS" id="PR00237">
    <property type="entry name" value="GPCRRHODOPSN"/>
</dbReference>
<accession>A0A5A9P9N6</accession>
<dbReference type="PANTHER" id="PTHR24232:SF101">
    <property type="entry name" value="G-PROTEIN COUPLED RECEPTOR 35-LIKE"/>
    <property type="match status" value="1"/>
</dbReference>
<dbReference type="InterPro" id="IPR000276">
    <property type="entry name" value="GPCR_Rhodpsn"/>
</dbReference>